<dbReference type="GO" id="GO:0005788">
    <property type="term" value="C:endoplasmic reticulum lumen"/>
    <property type="evidence" value="ECO:0007669"/>
    <property type="project" value="UniProtKB-SubCell"/>
</dbReference>
<keyword evidence="3" id="KW-0547">Nucleotide-binding</keyword>
<dbReference type="FunFam" id="1.20.1270.10:FF:000002">
    <property type="entry name" value="Heat shock 70 kDa protein 4"/>
    <property type="match status" value="1"/>
</dbReference>
<keyword evidence="4" id="KW-0256">Endoplasmic reticulum</keyword>
<comment type="subcellular location">
    <subcellularLocation>
        <location evidence="1">Endoplasmic reticulum lumen</location>
    </subcellularLocation>
</comment>
<dbReference type="PANTHER" id="PTHR45639">
    <property type="entry name" value="HSC70CB, ISOFORM G-RELATED"/>
    <property type="match status" value="1"/>
</dbReference>
<dbReference type="AlphaFoldDB" id="A0AAW1PPD7"/>
<feature type="compositionally biased region" description="Acidic residues" evidence="8">
    <location>
        <begin position="922"/>
        <end position="933"/>
    </location>
</feature>
<dbReference type="Gene3D" id="3.30.420.40">
    <property type="match status" value="2"/>
</dbReference>
<dbReference type="Gene3D" id="1.20.1270.10">
    <property type="match status" value="1"/>
</dbReference>
<evidence type="ECO:0000256" key="5">
    <source>
        <dbReference type="ARBA" id="ARBA00022840"/>
    </source>
</evidence>
<dbReference type="Gene3D" id="3.90.640.10">
    <property type="entry name" value="Actin, Chain A, domain 4"/>
    <property type="match status" value="1"/>
</dbReference>
<evidence type="ECO:0000256" key="6">
    <source>
        <dbReference type="ARBA" id="ARBA00023186"/>
    </source>
</evidence>
<keyword evidence="5" id="KW-0067">ATP-binding</keyword>
<evidence type="ECO:0000256" key="8">
    <source>
        <dbReference type="SAM" id="MobiDB-lite"/>
    </source>
</evidence>
<evidence type="ECO:0000313" key="9">
    <source>
        <dbReference type="EMBL" id="KAK9811690.1"/>
    </source>
</evidence>
<organism evidence="9 10">
    <name type="scientific">[Myrmecia] bisecta</name>
    <dbReference type="NCBI Taxonomy" id="41462"/>
    <lineage>
        <taxon>Eukaryota</taxon>
        <taxon>Viridiplantae</taxon>
        <taxon>Chlorophyta</taxon>
        <taxon>core chlorophytes</taxon>
        <taxon>Trebouxiophyceae</taxon>
        <taxon>Trebouxiales</taxon>
        <taxon>Trebouxiaceae</taxon>
        <taxon>Myrmecia</taxon>
    </lineage>
</organism>
<feature type="compositionally biased region" description="Basic residues" evidence="8">
    <location>
        <begin position="842"/>
        <end position="852"/>
    </location>
</feature>
<evidence type="ECO:0000256" key="7">
    <source>
        <dbReference type="ARBA" id="ARBA00061090"/>
    </source>
</evidence>
<sequence>MAVDFGSEFIKVSVVKPGRTPISIVNNEMSKRRTSAQVAFIDGDRLLGEEAAALNVRYPDRVYAKSRDLLGKPAKHDSVQSMLNTAYLPYEVVEDAQRKTVSIKTHSGEQYSAEELVASILHYAKAITSAATEGAQILDAVISVPAFFGPAQRQALLDAAALVDLNVLGLINNHAAAALQFGIDRNWENRTERVILYDMGASSVEVALVKYSSFTVKEAGKTNTYSQFEVEDVTWAENLGAEKLDLILLEHFADEFNEKHLQGKSDMRRSSKAVAKLKRQVRRTKEILSANTEAPVNVEELHEGIDFRSRITRDEFEALAGDFFKQAAEPLTRLLERNSLTGADVEAVELLGGGSRVPKVKAALSEALGGRSLDMHLDADEAVVLGAALFAANLSTTFRLRKFGMADGATYPINFQLDENTKLAASEEATGNPFGPKSLLPFLKRLPAKRVVHLPNATSDRIAFTLAYDTDSDSPNGQLPPGVDSPIIGIFELSGVADVLEKHGETGKMSVHFRADVGGVLSVEKAECVINTVEMVEVEVPIREEKAANETKAEEAAKESLKTAGGEDDAEDNQDDTEAQAESTDGQSPDRPAEAEPAAGKKEDSKEEDNKGKQDKKGVKKEPVKTRTVTKEKKRTLRLPLKIGGPGFALPSLSDEQIKASRKVLAALNSKDEEKRDAARAKNDLEAYIITTRDKLESDDALAKVTTAAQRTAFQSQLTEMEDWLYSEGEDEKGPAFRKQLASLTKVGDPLAFRAGELNARPRAVKSAQQFVELTGKALNSWRETKPWINATELDDLAASVKDFDTWLKAELEKQGKLKDHDDPVLKSADVTSRLADLKKTFNKLKNRKKPKPPPAPAAANATANGTDAFNATKFQEMFNNSKIFNTSGGNVDEILEQLKKHMPNKGGESKGADKATKDAAAPEEELESHDEL</sequence>
<accession>A0AAW1PPD7</accession>
<comment type="caution">
    <text evidence="9">The sequence shown here is derived from an EMBL/GenBank/DDBJ whole genome shotgun (WGS) entry which is preliminary data.</text>
</comment>
<comment type="similarity">
    <text evidence="7">Belongs to the heat shock protein 70 (TC 1.A.33) family. HSP110/SSE subfamily.</text>
</comment>
<evidence type="ECO:0000256" key="4">
    <source>
        <dbReference type="ARBA" id="ARBA00022824"/>
    </source>
</evidence>
<dbReference type="InterPro" id="IPR018181">
    <property type="entry name" value="Heat_shock_70_CS"/>
</dbReference>
<dbReference type="Gene3D" id="3.30.30.30">
    <property type="match status" value="1"/>
</dbReference>
<dbReference type="FunFam" id="3.90.640.10:FF:000004">
    <property type="entry name" value="Heat shock 70 kDa protein 4"/>
    <property type="match status" value="1"/>
</dbReference>
<dbReference type="InterPro" id="IPR029048">
    <property type="entry name" value="HSP70_C_sf"/>
</dbReference>
<feature type="region of interest" description="Disordered" evidence="8">
    <location>
        <begin position="842"/>
        <end position="865"/>
    </location>
</feature>
<dbReference type="CDD" id="cd10230">
    <property type="entry name" value="ASKHA_NBD_HSP70_HYOU1"/>
    <property type="match status" value="1"/>
</dbReference>
<dbReference type="InterPro" id="IPR043129">
    <property type="entry name" value="ATPase_NBD"/>
</dbReference>
<dbReference type="PRINTS" id="PR00301">
    <property type="entry name" value="HEATSHOCK70"/>
</dbReference>
<gene>
    <name evidence="9" type="ORF">WJX72_008444</name>
</gene>
<protein>
    <submittedName>
        <fullName evidence="9">Uncharacterized protein</fullName>
    </submittedName>
</protein>
<feature type="region of interest" description="Disordered" evidence="8">
    <location>
        <begin position="895"/>
        <end position="933"/>
    </location>
</feature>
<keyword evidence="2" id="KW-0732">Signal</keyword>
<dbReference type="Gene3D" id="2.60.34.10">
    <property type="entry name" value="Substrate Binding Domain Of DNAk, Chain A, domain 1"/>
    <property type="match status" value="1"/>
</dbReference>
<dbReference type="Proteomes" id="UP001489004">
    <property type="component" value="Unassembled WGS sequence"/>
</dbReference>
<dbReference type="InterPro" id="IPR029047">
    <property type="entry name" value="HSP70_peptide-bd_sf"/>
</dbReference>
<evidence type="ECO:0000256" key="2">
    <source>
        <dbReference type="ARBA" id="ARBA00022729"/>
    </source>
</evidence>
<feature type="compositionally biased region" description="Basic and acidic residues" evidence="8">
    <location>
        <begin position="908"/>
        <end position="918"/>
    </location>
</feature>
<evidence type="ECO:0000256" key="3">
    <source>
        <dbReference type="ARBA" id="ARBA00022741"/>
    </source>
</evidence>
<feature type="region of interest" description="Disordered" evidence="8">
    <location>
        <begin position="547"/>
        <end position="652"/>
    </location>
</feature>
<dbReference type="Pfam" id="PF00012">
    <property type="entry name" value="HSP70"/>
    <property type="match status" value="1"/>
</dbReference>
<dbReference type="GO" id="GO:0030968">
    <property type="term" value="P:endoplasmic reticulum unfolded protein response"/>
    <property type="evidence" value="ECO:0007669"/>
    <property type="project" value="TreeGrafter"/>
</dbReference>
<evidence type="ECO:0000313" key="10">
    <source>
        <dbReference type="Proteomes" id="UP001489004"/>
    </source>
</evidence>
<dbReference type="GO" id="GO:0034663">
    <property type="term" value="C:endoplasmic reticulum chaperone complex"/>
    <property type="evidence" value="ECO:0007669"/>
    <property type="project" value="TreeGrafter"/>
</dbReference>
<evidence type="ECO:0000256" key="1">
    <source>
        <dbReference type="ARBA" id="ARBA00004319"/>
    </source>
</evidence>
<dbReference type="SUPFAM" id="SSF53067">
    <property type="entry name" value="Actin-like ATPase domain"/>
    <property type="match status" value="2"/>
</dbReference>
<keyword evidence="6" id="KW-0143">Chaperone</keyword>
<feature type="compositionally biased region" description="Acidic residues" evidence="8">
    <location>
        <begin position="566"/>
        <end position="579"/>
    </location>
</feature>
<dbReference type="InterPro" id="IPR013126">
    <property type="entry name" value="Hsp_70_fam"/>
</dbReference>
<dbReference type="PROSITE" id="PS01036">
    <property type="entry name" value="HSP70_3"/>
    <property type="match status" value="1"/>
</dbReference>
<dbReference type="GO" id="GO:0005524">
    <property type="term" value="F:ATP binding"/>
    <property type="evidence" value="ECO:0007669"/>
    <property type="project" value="UniProtKB-KW"/>
</dbReference>
<dbReference type="SUPFAM" id="SSF100934">
    <property type="entry name" value="Heat shock protein 70kD (HSP70), C-terminal subdomain"/>
    <property type="match status" value="1"/>
</dbReference>
<keyword evidence="10" id="KW-1185">Reference proteome</keyword>
<name>A0AAW1PPD7_9CHLO</name>
<dbReference type="PANTHER" id="PTHR45639:SF3">
    <property type="entry name" value="HYPOXIA UP-REGULATED PROTEIN 1"/>
    <property type="match status" value="1"/>
</dbReference>
<proteinExistence type="inferred from homology"/>
<feature type="compositionally biased region" description="Basic and acidic residues" evidence="8">
    <location>
        <begin position="547"/>
        <end position="561"/>
    </location>
</feature>
<dbReference type="EMBL" id="JALJOR010000009">
    <property type="protein sequence ID" value="KAK9811690.1"/>
    <property type="molecule type" value="Genomic_DNA"/>
</dbReference>
<feature type="compositionally biased region" description="Basic and acidic residues" evidence="8">
    <location>
        <begin position="591"/>
        <end position="631"/>
    </location>
</feature>
<reference evidence="9 10" key="1">
    <citation type="journal article" date="2024" name="Nat. Commun.">
        <title>Phylogenomics reveals the evolutionary origins of lichenization in chlorophyte algae.</title>
        <authorList>
            <person name="Puginier C."/>
            <person name="Libourel C."/>
            <person name="Otte J."/>
            <person name="Skaloud P."/>
            <person name="Haon M."/>
            <person name="Grisel S."/>
            <person name="Petersen M."/>
            <person name="Berrin J.G."/>
            <person name="Delaux P.M."/>
            <person name="Dal Grande F."/>
            <person name="Keller J."/>
        </authorList>
    </citation>
    <scope>NUCLEOTIDE SEQUENCE [LARGE SCALE GENOMIC DNA]</scope>
    <source>
        <strain evidence="9 10">SAG 2043</strain>
    </source>
</reference>
<dbReference type="GO" id="GO:0140662">
    <property type="term" value="F:ATP-dependent protein folding chaperone"/>
    <property type="evidence" value="ECO:0007669"/>
    <property type="project" value="InterPro"/>
</dbReference>